<dbReference type="EMBL" id="JACRSV010000001">
    <property type="protein sequence ID" value="MBC8558695.1"/>
    <property type="molecule type" value="Genomic_DNA"/>
</dbReference>
<dbReference type="PRINTS" id="PR00051">
    <property type="entry name" value="DNAA"/>
</dbReference>
<feature type="domain" description="AAA+ ATPase" evidence="1">
    <location>
        <begin position="182"/>
        <end position="306"/>
    </location>
</feature>
<dbReference type="GO" id="GO:0006260">
    <property type="term" value="P:DNA replication"/>
    <property type="evidence" value="ECO:0007669"/>
    <property type="project" value="TreeGrafter"/>
</dbReference>
<accession>A0A926E383</accession>
<comment type="caution">
    <text evidence="2">The sequence shown here is derived from an EMBL/GenBank/DDBJ whole genome shotgun (WGS) entry which is preliminary data.</text>
</comment>
<dbReference type="Proteomes" id="UP000610760">
    <property type="component" value="Unassembled WGS sequence"/>
</dbReference>
<keyword evidence="3" id="KW-1185">Reference proteome</keyword>
<dbReference type="InterPro" id="IPR020591">
    <property type="entry name" value="Chromosome_initiator_DnaA-like"/>
</dbReference>
<keyword evidence="2" id="KW-0067">ATP-binding</keyword>
<keyword evidence="2" id="KW-0547">Nucleotide-binding</keyword>
<dbReference type="PANTHER" id="PTHR30050">
    <property type="entry name" value="CHROMOSOMAL REPLICATION INITIATOR PROTEIN DNAA"/>
    <property type="match status" value="1"/>
</dbReference>
<dbReference type="InterPro" id="IPR027417">
    <property type="entry name" value="P-loop_NTPase"/>
</dbReference>
<dbReference type="InterPro" id="IPR002611">
    <property type="entry name" value="IstB_ATP-bd"/>
</dbReference>
<dbReference type="RefSeq" id="WP_249293582.1">
    <property type="nucleotide sequence ID" value="NZ_JACRSV010000001.1"/>
</dbReference>
<dbReference type="Gene3D" id="3.40.50.300">
    <property type="entry name" value="P-loop containing nucleotide triphosphate hydrolases"/>
    <property type="match status" value="1"/>
</dbReference>
<protein>
    <submittedName>
        <fullName evidence="2">ATP-binding protein</fullName>
    </submittedName>
</protein>
<evidence type="ECO:0000313" key="2">
    <source>
        <dbReference type="EMBL" id="MBC8558695.1"/>
    </source>
</evidence>
<dbReference type="Pfam" id="PF01695">
    <property type="entry name" value="IstB_IS21"/>
    <property type="match status" value="1"/>
</dbReference>
<proteinExistence type="predicted"/>
<dbReference type="NCBIfam" id="NF005304">
    <property type="entry name" value="PRK06835.1"/>
    <property type="match status" value="1"/>
</dbReference>
<dbReference type="SMART" id="SM00382">
    <property type="entry name" value="AAA"/>
    <property type="match status" value="1"/>
</dbReference>
<organism evidence="2 3">
    <name type="scientific">Fumia xinanensis</name>
    <dbReference type="NCBI Taxonomy" id="2763659"/>
    <lineage>
        <taxon>Bacteria</taxon>
        <taxon>Bacillati</taxon>
        <taxon>Bacillota</taxon>
        <taxon>Clostridia</taxon>
        <taxon>Eubacteriales</taxon>
        <taxon>Oscillospiraceae</taxon>
        <taxon>Fumia</taxon>
    </lineage>
</organism>
<dbReference type="SUPFAM" id="SSF52540">
    <property type="entry name" value="P-loop containing nucleoside triphosphate hydrolases"/>
    <property type="match status" value="1"/>
</dbReference>
<dbReference type="AlphaFoldDB" id="A0A926E383"/>
<gene>
    <name evidence="2" type="ORF">H8710_01295</name>
</gene>
<dbReference type="GO" id="GO:0005524">
    <property type="term" value="F:ATP binding"/>
    <property type="evidence" value="ECO:0007669"/>
    <property type="project" value="UniProtKB-KW"/>
</dbReference>
<name>A0A926E383_9FIRM</name>
<reference evidence="2" key="1">
    <citation type="submission" date="2020-08" db="EMBL/GenBank/DDBJ databases">
        <title>Genome public.</title>
        <authorList>
            <person name="Liu C."/>
            <person name="Sun Q."/>
        </authorList>
    </citation>
    <scope>NUCLEOTIDE SEQUENCE</scope>
    <source>
        <strain evidence="2">NSJ-33</strain>
    </source>
</reference>
<dbReference type="InterPro" id="IPR003593">
    <property type="entry name" value="AAA+_ATPase"/>
</dbReference>
<dbReference type="PANTHER" id="PTHR30050:SF4">
    <property type="entry name" value="ATP-BINDING PROTEIN RV3427C IN INSERTION SEQUENCE-RELATED"/>
    <property type="match status" value="1"/>
</dbReference>
<sequence>MKNEILSKALKVLEQRRVRADIEQAAHLDEIYQKLPQVIDVRKELALTSVRLTKLILSKETDITEGLERLKESNLNLQRMEKELLISRGFPADYLEVHPACKKCGDTGYVGNERCSCLNNLMRQINIEAINSVSALKLCDFSSFDLRYYSDEMDAATRVVPRQIMSDIYTFCQKYAENFTPRIKGIFMVGETGLGKTHLSLAIAKTIIEKGYAVAYGSAQDFLRTIEAEHFGRAENNDTLNTLLDVDLLILDDLGAEFMSQFNLSAIYNLINTRCNREKPTIINTNLTSKELEDRYSRRLVSRLFSLLTYLRFVGKDIRQIKANEEVFGRSSG</sequence>
<evidence type="ECO:0000313" key="3">
    <source>
        <dbReference type="Proteomes" id="UP000610760"/>
    </source>
</evidence>
<evidence type="ECO:0000259" key="1">
    <source>
        <dbReference type="SMART" id="SM00382"/>
    </source>
</evidence>